<sequence>MFSNCPVSISRIDFKVKPITGGSNQEHGQCKPMMIRNPKSKTSTKIFFDIFSLAYFFRDGLVQHNSHEIRTYTHTHTVISLFLTLLFRSDFIW</sequence>
<reference evidence="1 2" key="2">
    <citation type="journal article" date="2022" name="Mol. Ecol. Resour.">
        <title>The genomes of chicory, endive, great burdock and yacon provide insights into Asteraceae paleo-polyploidization history and plant inulin production.</title>
        <authorList>
            <person name="Fan W."/>
            <person name="Wang S."/>
            <person name="Wang H."/>
            <person name="Wang A."/>
            <person name="Jiang F."/>
            <person name="Liu H."/>
            <person name="Zhao H."/>
            <person name="Xu D."/>
            <person name="Zhang Y."/>
        </authorList>
    </citation>
    <scope>NUCLEOTIDE SEQUENCE [LARGE SCALE GENOMIC DNA]</scope>
    <source>
        <strain evidence="2">cv. Yunnan</strain>
        <tissue evidence="1">Leaves</tissue>
    </source>
</reference>
<keyword evidence="2" id="KW-1185">Reference proteome</keyword>
<proteinExistence type="predicted"/>
<dbReference type="EMBL" id="CM042020">
    <property type="protein sequence ID" value="KAI3821063.1"/>
    <property type="molecule type" value="Genomic_DNA"/>
</dbReference>
<dbReference type="Proteomes" id="UP001056120">
    <property type="component" value="Linkage Group LG03"/>
</dbReference>
<organism evidence="1 2">
    <name type="scientific">Smallanthus sonchifolius</name>
    <dbReference type="NCBI Taxonomy" id="185202"/>
    <lineage>
        <taxon>Eukaryota</taxon>
        <taxon>Viridiplantae</taxon>
        <taxon>Streptophyta</taxon>
        <taxon>Embryophyta</taxon>
        <taxon>Tracheophyta</taxon>
        <taxon>Spermatophyta</taxon>
        <taxon>Magnoliopsida</taxon>
        <taxon>eudicotyledons</taxon>
        <taxon>Gunneridae</taxon>
        <taxon>Pentapetalae</taxon>
        <taxon>asterids</taxon>
        <taxon>campanulids</taxon>
        <taxon>Asterales</taxon>
        <taxon>Asteraceae</taxon>
        <taxon>Asteroideae</taxon>
        <taxon>Heliantheae alliance</taxon>
        <taxon>Millerieae</taxon>
        <taxon>Smallanthus</taxon>
    </lineage>
</organism>
<accession>A0ACB9JKN9</accession>
<protein>
    <submittedName>
        <fullName evidence="1">Uncharacterized protein</fullName>
    </submittedName>
</protein>
<evidence type="ECO:0000313" key="2">
    <source>
        <dbReference type="Proteomes" id="UP001056120"/>
    </source>
</evidence>
<name>A0ACB9JKN9_9ASTR</name>
<comment type="caution">
    <text evidence="1">The sequence shown here is derived from an EMBL/GenBank/DDBJ whole genome shotgun (WGS) entry which is preliminary data.</text>
</comment>
<reference evidence="2" key="1">
    <citation type="journal article" date="2022" name="Mol. Ecol. Resour.">
        <title>The genomes of chicory, endive, great burdock and yacon provide insights into Asteraceae palaeo-polyploidization history and plant inulin production.</title>
        <authorList>
            <person name="Fan W."/>
            <person name="Wang S."/>
            <person name="Wang H."/>
            <person name="Wang A."/>
            <person name="Jiang F."/>
            <person name="Liu H."/>
            <person name="Zhao H."/>
            <person name="Xu D."/>
            <person name="Zhang Y."/>
        </authorList>
    </citation>
    <scope>NUCLEOTIDE SEQUENCE [LARGE SCALE GENOMIC DNA]</scope>
    <source>
        <strain evidence="2">cv. Yunnan</strain>
    </source>
</reference>
<gene>
    <name evidence="1" type="ORF">L1987_08619</name>
</gene>
<evidence type="ECO:0000313" key="1">
    <source>
        <dbReference type="EMBL" id="KAI3821063.1"/>
    </source>
</evidence>